<keyword evidence="1" id="KW-0805">Transcription regulation</keyword>
<dbReference type="InterPro" id="IPR000595">
    <property type="entry name" value="cNMP-bd_dom"/>
</dbReference>
<feature type="domain" description="HTH crp-type" evidence="6">
    <location>
        <begin position="148"/>
        <end position="211"/>
    </location>
</feature>
<dbReference type="PROSITE" id="PS50042">
    <property type="entry name" value="CNMP_BINDING_3"/>
    <property type="match status" value="1"/>
</dbReference>
<evidence type="ECO:0000256" key="4">
    <source>
        <dbReference type="ARBA" id="ARBA00023163"/>
    </source>
</evidence>
<keyword evidence="4" id="KW-0804">Transcription</keyword>
<evidence type="ECO:0000313" key="7">
    <source>
        <dbReference type="EMBL" id="MDP1420324.1"/>
    </source>
</evidence>
<dbReference type="PANTHER" id="PTHR24567:SF26">
    <property type="entry name" value="REGULATORY PROTEIN YEIL"/>
    <property type="match status" value="1"/>
</dbReference>
<feature type="domain" description="Cyclic nucleotide-binding" evidence="5">
    <location>
        <begin position="35"/>
        <end position="108"/>
    </location>
</feature>
<dbReference type="RefSeq" id="WP_305161497.1">
    <property type="nucleotide sequence ID" value="NZ_JAUUTP010000022.1"/>
</dbReference>
<dbReference type="Proteomes" id="UP001178277">
    <property type="component" value="Unassembled WGS sequence"/>
</dbReference>
<proteinExistence type="predicted"/>
<evidence type="ECO:0000256" key="1">
    <source>
        <dbReference type="ARBA" id="ARBA00023015"/>
    </source>
</evidence>
<evidence type="ECO:0000313" key="8">
    <source>
        <dbReference type="Proteomes" id="UP001178277"/>
    </source>
</evidence>
<keyword evidence="2" id="KW-0238">DNA-binding</keyword>
<dbReference type="CDD" id="cd00038">
    <property type="entry name" value="CAP_ED"/>
    <property type="match status" value="1"/>
</dbReference>
<dbReference type="SUPFAM" id="SSF46785">
    <property type="entry name" value="Winged helix' DNA-binding domain"/>
    <property type="match status" value="1"/>
</dbReference>
<dbReference type="PROSITE" id="PS51063">
    <property type="entry name" value="HTH_CRP_2"/>
    <property type="match status" value="1"/>
</dbReference>
<name>A0AA90NV59_9BACI</name>
<dbReference type="SUPFAM" id="SSF51206">
    <property type="entry name" value="cAMP-binding domain-like"/>
    <property type="match status" value="1"/>
</dbReference>
<dbReference type="EMBL" id="JAUUTP010000022">
    <property type="protein sequence ID" value="MDP1420324.1"/>
    <property type="molecule type" value="Genomic_DNA"/>
</dbReference>
<gene>
    <name evidence="7" type="primary">yeiL</name>
    <name evidence="7" type="ORF">Q8G35_18530</name>
</gene>
<dbReference type="SMART" id="SM00100">
    <property type="entry name" value="cNMP"/>
    <property type="match status" value="1"/>
</dbReference>
<accession>A0AA90NV59</accession>
<dbReference type="InterPro" id="IPR018490">
    <property type="entry name" value="cNMP-bd_dom_sf"/>
</dbReference>
<dbReference type="PANTHER" id="PTHR24567">
    <property type="entry name" value="CRP FAMILY TRANSCRIPTIONAL REGULATORY PROTEIN"/>
    <property type="match status" value="1"/>
</dbReference>
<dbReference type="Pfam" id="PF00027">
    <property type="entry name" value="cNMP_binding"/>
    <property type="match status" value="1"/>
</dbReference>
<dbReference type="Gene3D" id="2.60.120.10">
    <property type="entry name" value="Jelly Rolls"/>
    <property type="match status" value="1"/>
</dbReference>
<dbReference type="GO" id="GO:0003700">
    <property type="term" value="F:DNA-binding transcription factor activity"/>
    <property type="evidence" value="ECO:0007669"/>
    <property type="project" value="TreeGrafter"/>
</dbReference>
<evidence type="ECO:0000259" key="5">
    <source>
        <dbReference type="PROSITE" id="PS50042"/>
    </source>
</evidence>
<evidence type="ECO:0000256" key="2">
    <source>
        <dbReference type="ARBA" id="ARBA00023125"/>
    </source>
</evidence>
<organism evidence="7 8">
    <name type="scientific">Peribacillus simplex</name>
    <dbReference type="NCBI Taxonomy" id="1478"/>
    <lineage>
        <taxon>Bacteria</taxon>
        <taxon>Bacillati</taxon>
        <taxon>Bacillota</taxon>
        <taxon>Bacilli</taxon>
        <taxon>Bacillales</taxon>
        <taxon>Bacillaceae</taxon>
        <taxon>Peribacillus</taxon>
    </lineage>
</organism>
<dbReference type="GO" id="GO:0005829">
    <property type="term" value="C:cytosol"/>
    <property type="evidence" value="ECO:0007669"/>
    <property type="project" value="TreeGrafter"/>
</dbReference>
<dbReference type="InterPro" id="IPR036390">
    <property type="entry name" value="WH_DNA-bd_sf"/>
</dbReference>
<dbReference type="AlphaFoldDB" id="A0AA90NV59"/>
<reference evidence="7" key="1">
    <citation type="submission" date="2023-07" db="EMBL/GenBank/DDBJ databases">
        <title>Murine gut Bacillus species.</title>
        <authorList>
            <person name="Gutman E."/>
            <person name="Hashuel R."/>
            <person name="Litvak Y."/>
        </authorList>
    </citation>
    <scope>NUCLEOTIDE SEQUENCE</scope>
    <source>
        <strain evidence="7">RU283</strain>
    </source>
</reference>
<dbReference type="GO" id="GO:0003677">
    <property type="term" value="F:DNA binding"/>
    <property type="evidence" value="ECO:0007669"/>
    <property type="project" value="UniProtKB-KW"/>
</dbReference>
<keyword evidence="3" id="KW-0010">Activator</keyword>
<dbReference type="Pfam" id="PF13545">
    <property type="entry name" value="HTH_Crp_2"/>
    <property type="match status" value="1"/>
</dbReference>
<dbReference type="NCBIfam" id="NF007707">
    <property type="entry name" value="PRK10402.1"/>
    <property type="match status" value="1"/>
</dbReference>
<protein>
    <submittedName>
        <fullName evidence="7">Transcriptional regulator YeiL</fullName>
    </submittedName>
</protein>
<dbReference type="InterPro" id="IPR012318">
    <property type="entry name" value="HTH_CRP"/>
</dbReference>
<dbReference type="InterPro" id="IPR050397">
    <property type="entry name" value="Env_Response_Regulators"/>
</dbReference>
<dbReference type="InterPro" id="IPR014710">
    <property type="entry name" value="RmlC-like_jellyroll"/>
</dbReference>
<comment type="caution">
    <text evidence="7">The sequence shown here is derived from an EMBL/GenBank/DDBJ whole genome shotgun (WGS) entry which is preliminary data.</text>
</comment>
<sequence>MKFITEPMHSYYIGKYSIQSLFSFPITPFIQVCQFERGEFIYKEGSYPQYIYYLVEGKAKLYVTHENGKVSLINFLQPLTFMGEVELLNSERYSKAIQTVTQTICLAIPISTCKDKILTDVTFLRYLCSFLSEKATQISAKYTQNQAYPLENRLAAFILLSADGDFYNEKHTEVCEYLGVSYRHLLHVLAQLCKTKIIEKQSRGYVIRDKECLEKLTKSN</sequence>
<evidence type="ECO:0000256" key="3">
    <source>
        <dbReference type="ARBA" id="ARBA00023159"/>
    </source>
</evidence>
<evidence type="ECO:0000259" key="6">
    <source>
        <dbReference type="PROSITE" id="PS51063"/>
    </source>
</evidence>